<feature type="transmembrane region" description="Helical" evidence="6">
    <location>
        <begin position="12"/>
        <end position="36"/>
    </location>
</feature>
<accession>A0A2N3LLX0</accession>
<reference evidence="8 9" key="1">
    <citation type="submission" date="2017-11" db="EMBL/GenBank/DDBJ databases">
        <title>Bacillus camelliae sp. nov., isolated from pu'er tea.</title>
        <authorList>
            <person name="Niu L."/>
        </authorList>
    </citation>
    <scope>NUCLEOTIDE SEQUENCE [LARGE SCALE GENOMIC DNA]</scope>
    <source>
        <strain evidence="8 9">7578-1</strain>
    </source>
</reference>
<gene>
    <name evidence="8" type="ORF">CWO92_07445</name>
</gene>
<comment type="subcellular location">
    <subcellularLocation>
        <location evidence="1">Cell membrane</location>
        <topology evidence="1">Multi-pass membrane protein</topology>
    </subcellularLocation>
</comment>
<keyword evidence="2" id="KW-0813">Transport</keyword>
<evidence type="ECO:0000256" key="6">
    <source>
        <dbReference type="SAM" id="Phobius"/>
    </source>
</evidence>
<evidence type="ECO:0000256" key="5">
    <source>
        <dbReference type="ARBA" id="ARBA00023136"/>
    </source>
</evidence>
<keyword evidence="4 6" id="KW-1133">Transmembrane helix</keyword>
<feature type="domain" description="Major facilitator superfamily (MFS) profile" evidence="7">
    <location>
        <begin position="10"/>
        <end position="388"/>
    </location>
</feature>
<name>A0A2N3LLX0_9BACI</name>
<keyword evidence="5 6" id="KW-0472">Membrane</keyword>
<dbReference type="RefSeq" id="WP_101353589.1">
    <property type="nucleotide sequence ID" value="NZ_PIQO01000004.1"/>
</dbReference>
<feature type="transmembrane region" description="Helical" evidence="6">
    <location>
        <begin position="138"/>
        <end position="157"/>
    </location>
</feature>
<feature type="transmembrane region" description="Helical" evidence="6">
    <location>
        <begin position="212"/>
        <end position="233"/>
    </location>
</feature>
<dbReference type="Proteomes" id="UP000233440">
    <property type="component" value="Unassembled WGS sequence"/>
</dbReference>
<feature type="transmembrane region" description="Helical" evidence="6">
    <location>
        <begin position="42"/>
        <end position="65"/>
    </location>
</feature>
<dbReference type="GO" id="GO:0022857">
    <property type="term" value="F:transmembrane transporter activity"/>
    <property type="evidence" value="ECO:0007669"/>
    <property type="project" value="InterPro"/>
</dbReference>
<dbReference type="PANTHER" id="PTHR23531">
    <property type="entry name" value="QUINOLENE RESISTANCE PROTEIN NORA"/>
    <property type="match status" value="1"/>
</dbReference>
<feature type="transmembrane region" description="Helical" evidence="6">
    <location>
        <begin position="275"/>
        <end position="292"/>
    </location>
</feature>
<dbReference type="GO" id="GO:0005886">
    <property type="term" value="C:plasma membrane"/>
    <property type="evidence" value="ECO:0007669"/>
    <property type="project" value="UniProtKB-SubCell"/>
</dbReference>
<dbReference type="AlphaFoldDB" id="A0A2N3LLX0"/>
<dbReference type="PROSITE" id="PS50850">
    <property type="entry name" value="MFS"/>
    <property type="match status" value="1"/>
</dbReference>
<dbReference type="InterPro" id="IPR020846">
    <property type="entry name" value="MFS_dom"/>
</dbReference>
<organism evidence="8 9">
    <name type="scientific">Heyndrickxia camelliae</name>
    <dbReference type="NCBI Taxonomy" id="1707093"/>
    <lineage>
        <taxon>Bacteria</taxon>
        <taxon>Bacillati</taxon>
        <taxon>Bacillota</taxon>
        <taxon>Bacilli</taxon>
        <taxon>Bacillales</taxon>
        <taxon>Bacillaceae</taxon>
        <taxon>Heyndrickxia</taxon>
    </lineage>
</organism>
<keyword evidence="3 6" id="KW-0812">Transmembrane</keyword>
<dbReference type="Gene3D" id="1.20.1250.20">
    <property type="entry name" value="MFS general substrate transporter like domains"/>
    <property type="match status" value="1"/>
</dbReference>
<protein>
    <submittedName>
        <fullName evidence="8">MFS transporter</fullName>
    </submittedName>
</protein>
<dbReference type="InterPro" id="IPR005829">
    <property type="entry name" value="Sugar_transporter_CS"/>
</dbReference>
<dbReference type="PANTHER" id="PTHR23531:SF2">
    <property type="entry name" value="PERMEASE"/>
    <property type="match status" value="1"/>
</dbReference>
<dbReference type="Pfam" id="PF07690">
    <property type="entry name" value="MFS_1"/>
    <property type="match status" value="1"/>
</dbReference>
<dbReference type="InterPro" id="IPR011701">
    <property type="entry name" value="MFS"/>
</dbReference>
<feature type="transmembrane region" description="Helical" evidence="6">
    <location>
        <begin position="101"/>
        <end position="126"/>
    </location>
</feature>
<dbReference type="OrthoDB" id="9814001at2"/>
<dbReference type="InterPro" id="IPR052714">
    <property type="entry name" value="MFS_Exporter"/>
</dbReference>
<proteinExistence type="predicted"/>
<feature type="transmembrane region" description="Helical" evidence="6">
    <location>
        <begin position="77"/>
        <end position="95"/>
    </location>
</feature>
<dbReference type="EMBL" id="PIQO01000004">
    <property type="protein sequence ID" value="PKR85539.1"/>
    <property type="molecule type" value="Genomic_DNA"/>
</dbReference>
<feature type="transmembrane region" description="Helical" evidence="6">
    <location>
        <begin position="338"/>
        <end position="359"/>
    </location>
</feature>
<feature type="transmembrane region" description="Helical" evidence="6">
    <location>
        <begin position="245"/>
        <end position="263"/>
    </location>
</feature>
<feature type="transmembrane region" description="Helical" evidence="6">
    <location>
        <begin position="298"/>
        <end position="317"/>
    </location>
</feature>
<keyword evidence="9" id="KW-1185">Reference proteome</keyword>
<evidence type="ECO:0000256" key="2">
    <source>
        <dbReference type="ARBA" id="ARBA00022448"/>
    </source>
</evidence>
<dbReference type="InterPro" id="IPR036259">
    <property type="entry name" value="MFS_trans_sf"/>
</dbReference>
<evidence type="ECO:0000256" key="4">
    <source>
        <dbReference type="ARBA" id="ARBA00022989"/>
    </source>
</evidence>
<evidence type="ECO:0000313" key="8">
    <source>
        <dbReference type="EMBL" id="PKR85539.1"/>
    </source>
</evidence>
<evidence type="ECO:0000256" key="3">
    <source>
        <dbReference type="ARBA" id="ARBA00022692"/>
    </source>
</evidence>
<evidence type="ECO:0000313" key="9">
    <source>
        <dbReference type="Proteomes" id="UP000233440"/>
    </source>
</evidence>
<dbReference type="SUPFAM" id="SSF103473">
    <property type="entry name" value="MFS general substrate transporter"/>
    <property type="match status" value="1"/>
</dbReference>
<evidence type="ECO:0000259" key="7">
    <source>
        <dbReference type="PROSITE" id="PS50850"/>
    </source>
</evidence>
<feature type="transmembrane region" description="Helical" evidence="6">
    <location>
        <begin position="163"/>
        <end position="184"/>
    </location>
</feature>
<evidence type="ECO:0000256" key="1">
    <source>
        <dbReference type="ARBA" id="ARBA00004651"/>
    </source>
</evidence>
<dbReference type="CDD" id="cd17489">
    <property type="entry name" value="MFS_YfcJ_like"/>
    <property type="match status" value="1"/>
</dbReference>
<comment type="caution">
    <text evidence="8">The sequence shown here is derived from an EMBL/GenBank/DDBJ whole genome shotgun (WGS) entry which is preliminary data.</text>
</comment>
<dbReference type="PROSITE" id="PS00216">
    <property type="entry name" value="SUGAR_TRANSPORT_1"/>
    <property type="match status" value="1"/>
</dbReference>
<sequence length="401" mass="44073">MSKPKLWTKDFLIVSLSNFFLYFTFYLLIATITVYATDKFHASPSIAGLASGIFVIGTLIARLFSGKYIEQVGRKKLLYIGLVFILVTTLLYFVVNNMAFLLIIRFINGAALGIASTATGTIVSSIIPNERRGEGTGYYALSTTLAAAFGPFLGMFINAHIGFNMNFAVCSILLALSLVAAFFLKVPKVEISKEQLEKMKGFKLSNFFEGKALPISFMAILVGLGYSSVLAFLTSFAQQINLVDTASFFFIIYAIAILVSRPFTGRWFDTKGENIVMYPSFLALAIGLFVLSQASHGYFIIISGIFVGLGYGTFISSAQAIAIKVSPRHRMGLATSTYYMFMDAGIGIGPFILGMLVPAVGYRGVYEYMGILSIVCIFLYYFLHGRKTSKEKRNFTEAPAK</sequence>
<feature type="transmembrane region" description="Helical" evidence="6">
    <location>
        <begin position="365"/>
        <end position="383"/>
    </location>
</feature>